<dbReference type="AlphaFoldDB" id="A0A8J7QNV3"/>
<proteinExistence type="predicted"/>
<comment type="caution">
    <text evidence="3">The sequence shown here is derived from an EMBL/GenBank/DDBJ whole genome shotgun (WGS) entry which is preliminary data.</text>
</comment>
<accession>A0A8J7QNV3</accession>
<name>A0A8J7QNV3_9BACT</name>
<dbReference type="RefSeq" id="WP_207861389.1">
    <property type="nucleotide sequence ID" value="NZ_JAFREP010000024.1"/>
</dbReference>
<feature type="transmembrane region" description="Helical" evidence="2">
    <location>
        <begin position="77"/>
        <end position="98"/>
    </location>
</feature>
<feature type="compositionally biased region" description="Basic and acidic residues" evidence="1">
    <location>
        <begin position="24"/>
        <end position="34"/>
    </location>
</feature>
<protein>
    <submittedName>
        <fullName evidence="3">Uncharacterized protein</fullName>
    </submittedName>
</protein>
<evidence type="ECO:0000313" key="3">
    <source>
        <dbReference type="EMBL" id="MBO1321415.1"/>
    </source>
</evidence>
<dbReference type="EMBL" id="JAFREP010000024">
    <property type="protein sequence ID" value="MBO1321415.1"/>
    <property type="molecule type" value="Genomic_DNA"/>
</dbReference>
<evidence type="ECO:0000256" key="1">
    <source>
        <dbReference type="SAM" id="MobiDB-lite"/>
    </source>
</evidence>
<reference evidence="3" key="1">
    <citation type="submission" date="2021-03" db="EMBL/GenBank/DDBJ databases">
        <authorList>
            <person name="Wang G."/>
        </authorList>
    </citation>
    <scope>NUCLEOTIDE SEQUENCE</scope>
    <source>
        <strain evidence="3">KCTC 12899</strain>
    </source>
</reference>
<evidence type="ECO:0000256" key="2">
    <source>
        <dbReference type="SAM" id="Phobius"/>
    </source>
</evidence>
<evidence type="ECO:0000313" key="4">
    <source>
        <dbReference type="Proteomes" id="UP000664417"/>
    </source>
</evidence>
<dbReference type="Proteomes" id="UP000664417">
    <property type="component" value="Unassembled WGS sequence"/>
</dbReference>
<keyword evidence="2" id="KW-0472">Membrane</keyword>
<keyword evidence="2" id="KW-1133">Transmembrane helix</keyword>
<keyword evidence="2" id="KW-0812">Transmembrane</keyword>
<organism evidence="3 4">
    <name type="scientific">Acanthopleuribacter pedis</name>
    <dbReference type="NCBI Taxonomy" id="442870"/>
    <lineage>
        <taxon>Bacteria</taxon>
        <taxon>Pseudomonadati</taxon>
        <taxon>Acidobacteriota</taxon>
        <taxon>Holophagae</taxon>
        <taxon>Acanthopleuribacterales</taxon>
        <taxon>Acanthopleuribacteraceae</taxon>
        <taxon>Acanthopleuribacter</taxon>
    </lineage>
</organism>
<sequence>MGTPCFWDDPDLPQPAQPGNHPFHQSEKDPRRDAPGTTRQEMQGAAHAATRHPGTAYVNIRTGFLEFEFPAKKVERCFFYLSICVFEVSTIGTFMAYVKIQQNT</sequence>
<gene>
    <name evidence="3" type="ORF">J3U88_23235</name>
</gene>
<feature type="region of interest" description="Disordered" evidence="1">
    <location>
        <begin position="1"/>
        <end position="51"/>
    </location>
</feature>
<keyword evidence="4" id="KW-1185">Reference proteome</keyword>